<feature type="transmembrane region" description="Helical" evidence="4">
    <location>
        <begin position="176"/>
        <end position="195"/>
    </location>
</feature>
<protein>
    <submittedName>
        <fullName evidence="5">MFS general substrate transporter</fullName>
    </submittedName>
</protein>
<accession>A0AAD7IEM6</accession>
<dbReference type="SUPFAM" id="SSF103473">
    <property type="entry name" value="MFS general substrate transporter"/>
    <property type="match status" value="1"/>
</dbReference>
<reference evidence="5" key="1">
    <citation type="submission" date="2023-03" db="EMBL/GenBank/DDBJ databases">
        <title>Massive genome expansion in bonnet fungi (Mycena s.s.) driven by repeated elements and novel gene families across ecological guilds.</title>
        <authorList>
            <consortium name="Lawrence Berkeley National Laboratory"/>
            <person name="Harder C.B."/>
            <person name="Miyauchi S."/>
            <person name="Viragh M."/>
            <person name="Kuo A."/>
            <person name="Thoen E."/>
            <person name="Andreopoulos B."/>
            <person name="Lu D."/>
            <person name="Skrede I."/>
            <person name="Drula E."/>
            <person name="Henrissat B."/>
            <person name="Morin E."/>
            <person name="Kohler A."/>
            <person name="Barry K."/>
            <person name="LaButti K."/>
            <person name="Morin E."/>
            <person name="Salamov A."/>
            <person name="Lipzen A."/>
            <person name="Mereny Z."/>
            <person name="Hegedus B."/>
            <person name="Baldrian P."/>
            <person name="Stursova M."/>
            <person name="Weitz H."/>
            <person name="Taylor A."/>
            <person name="Grigoriev I.V."/>
            <person name="Nagy L.G."/>
            <person name="Martin F."/>
            <person name="Kauserud H."/>
        </authorList>
    </citation>
    <scope>NUCLEOTIDE SEQUENCE</scope>
    <source>
        <strain evidence="5">CBHHK182m</strain>
    </source>
</reference>
<dbReference type="EMBL" id="JARKIB010000099">
    <property type="protein sequence ID" value="KAJ7741366.1"/>
    <property type="molecule type" value="Genomic_DNA"/>
</dbReference>
<feature type="transmembrane region" description="Helical" evidence="4">
    <location>
        <begin position="240"/>
        <end position="259"/>
    </location>
</feature>
<keyword evidence="4" id="KW-0812">Transmembrane</keyword>
<evidence type="ECO:0000256" key="1">
    <source>
        <dbReference type="ARBA" id="ARBA00004141"/>
    </source>
</evidence>
<evidence type="ECO:0000313" key="6">
    <source>
        <dbReference type="Proteomes" id="UP001215598"/>
    </source>
</evidence>
<proteinExistence type="inferred from homology"/>
<comment type="subcellular location">
    <subcellularLocation>
        <location evidence="1">Membrane</location>
        <topology evidence="1">Multi-pass membrane protein</topology>
    </subcellularLocation>
</comment>
<feature type="region of interest" description="Disordered" evidence="3">
    <location>
        <begin position="40"/>
        <end position="66"/>
    </location>
</feature>
<dbReference type="Gene3D" id="1.20.1250.20">
    <property type="entry name" value="MFS general substrate transporter like domains"/>
    <property type="match status" value="2"/>
</dbReference>
<dbReference type="Proteomes" id="UP001215598">
    <property type="component" value="Unassembled WGS sequence"/>
</dbReference>
<dbReference type="InterPro" id="IPR050327">
    <property type="entry name" value="Proton-linked_MCT"/>
</dbReference>
<dbReference type="Pfam" id="PF07690">
    <property type="entry name" value="MFS_1"/>
    <property type="match status" value="1"/>
</dbReference>
<feature type="transmembrane region" description="Helical" evidence="4">
    <location>
        <begin position="152"/>
        <end position="170"/>
    </location>
</feature>
<feature type="transmembrane region" description="Helical" evidence="4">
    <location>
        <begin position="386"/>
        <end position="406"/>
    </location>
</feature>
<name>A0AAD7IEM6_9AGAR</name>
<sequence length="514" mass="54761">MFAQNSLVPHAVDLELACRIQLPPSTSTVFVASDTTSNAGRLESNGNSLPPTDLNGVSGSTNESTLQPTDVGRGAWSFLAAAFVVQAIAWGVPNAYGVFLDSYLQDPRYISQGSATSLLPLIGTLSSGIIYCSGSVVNPIAARYPQHRHKSMWFGAALCFGSLLGSSYATKILHLVLLQGVLYGVGGSLLFLSCISNMSEWFVARRGLANGILFAGTATGGVLLPLVLPKLISKYGSSKTLRILAITIILILSPVLPFVKGRLPHTRARAHGPTPRGAPKPHEWMKHKPFCIFLIVNTLHGLAFFVPVVYLPTFANDVHISSSNSAVTLAMLNAAAVVGRLLMGYLSDKFNPWILALTTLLTTSAATFVLWGVLSHSFAGLLTFSIAYGSVASGWTSVYIGFVKPVAKDDPVLTTKLFGYLLLSRGIGNILSTPLAAKLYAGPHNATDSRLSTGFEVGNGRFKNMIIYLGTCFAGAAGIAALGWAMDARKISTTPRDRSSAREVNLENVDERNL</sequence>
<comment type="similarity">
    <text evidence="2">Belongs to the major facilitator superfamily. Monocarboxylate porter (TC 2.A.1.13) family.</text>
</comment>
<feature type="transmembrane region" description="Helical" evidence="4">
    <location>
        <begin position="119"/>
        <end position="140"/>
    </location>
</feature>
<organism evidence="5 6">
    <name type="scientific">Mycena metata</name>
    <dbReference type="NCBI Taxonomy" id="1033252"/>
    <lineage>
        <taxon>Eukaryota</taxon>
        <taxon>Fungi</taxon>
        <taxon>Dikarya</taxon>
        <taxon>Basidiomycota</taxon>
        <taxon>Agaricomycotina</taxon>
        <taxon>Agaricomycetes</taxon>
        <taxon>Agaricomycetidae</taxon>
        <taxon>Agaricales</taxon>
        <taxon>Marasmiineae</taxon>
        <taxon>Mycenaceae</taxon>
        <taxon>Mycena</taxon>
    </lineage>
</organism>
<dbReference type="InterPro" id="IPR036259">
    <property type="entry name" value="MFS_trans_sf"/>
</dbReference>
<keyword evidence="6" id="KW-1185">Reference proteome</keyword>
<evidence type="ECO:0000256" key="3">
    <source>
        <dbReference type="SAM" id="MobiDB-lite"/>
    </source>
</evidence>
<dbReference type="PANTHER" id="PTHR11360">
    <property type="entry name" value="MONOCARBOXYLATE TRANSPORTER"/>
    <property type="match status" value="1"/>
</dbReference>
<dbReference type="InterPro" id="IPR011701">
    <property type="entry name" value="MFS"/>
</dbReference>
<feature type="transmembrane region" description="Helical" evidence="4">
    <location>
        <begin position="76"/>
        <end position="99"/>
    </location>
</feature>
<dbReference type="AlphaFoldDB" id="A0AAD7IEM6"/>
<gene>
    <name evidence="5" type="ORF">B0H16DRAFT_1565552</name>
</gene>
<feature type="transmembrane region" description="Helical" evidence="4">
    <location>
        <begin position="290"/>
        <end position="311"/>
    </location>
</feature>
<evidence type="ECO:0000313" key="5">
    <source>
        <dbReference type="EMBL" id="KAJ7741366.1"/>
    </source>
</evidence>
<feature type="transmembrane region" description="Helical" evidence="4">
    <location>
        <begin position="354"/>
        <end position="374"/>
    </location>
</feature>
<comment type="caution">
    <text evidence="5">The sequence shown here is derived from an EMBL/GenBank/DDBJ whole genome shotgun (WGS) entry which is preliminary data.</text>
</comment>
<feature type="transmembrane region" description="Helical" evidence="4">
    <location>
        <begin position="465"/>
        <end position="486"/>
    </location>
</feature>
<dbReference type="GO" id="GO:0022857">
    <property type="term" value="F:transmembrane transporter activity"/>
    <property type="evidence" value="ECO:0007669"/>
    <property type="project" value="InterPro"/>
</dbReference>
<keyword evidence="4" id="KW-0472">Membrane</keyword>
<evidence type="ECO:0000256" key="4">
    <source>
        <dbReference type="SAM" id="Phobius"/>
    </source>
</evidence>
<feature type="transmembrane region" description="Helical" evidence="4">
    <location>
        <begin position="207"/>
        <end position="228"/>
    </location>
</feature>
<dbReference type="GO" id="GO:0016020">
    <property type="term" value="C:membrane"/>
    <property type="evidence" value="ECO:0007669"/>
    <property type="project" value="UniProtKB-SubCell"/>
</dbReference>
<keyword evidence="4" id="KW-1133">Transmembrane helix</keyword>
<dbReference type="PANTHER" id="PTHR11360:SF287">
    <property type="entry name" value="MFS MONOCARBOXYLATE TRANSPORTER"/>
    <property type="match status" value="1"/>
</dbReference>
<evidence type="ECO:0000256" key="2">
    <source>
        <dbReference type="ARBA" id="ARBA00006727"/>
    </source>
</evidence>